<proteinExistence type="predicted"/>
<evidence type="ECO:0000259" key="1">
    <source>
        <dbReference type="Pfam" id="PF14082"/>
    </source>
</evidence>
<comment type="caution">
    <text evidence="2">The sequence shown here is derived from an EMBL/GenBank/DDBJ whole genome shotgun (WGS) entry which is preliminary data.</text>
</comment>
<accession>A0A9X1QV07</accession>
<evidence type="ECO:0000313" key="3">
    <source>
        <dbReference type="Proteomes" id="UP001139461"/>
    </source>
</evidence>
<evidence type="ECO:0000313" key="2">
    <source>
        <dbReference type="EMBL" id="MCG2419378.1"/>
    </source>
</evidence>
<reference evidence="2" key="1">
    <citation type="submission" date="2021-09" db="EMBL/GenBank/DDBJ databases">
        <title>Genome of Aequorivita sp. strain F47161.</title>
        <authorList>
            <person name="Wang Y."/>
        </authorList>
    </citation>
    <scope>NUCLEOTIDE SEQUENCE</scope>
    <source>
        <strain evidence="2">F47161</strain>
    </source>
</reference>
<dbReference type="AlphaFoldDB" id="A0A9X1QV07"/>
<feature type="domain" description="Shedu protein SduA C-terminal" evidence="1">
    <location>
        <begin position="241"/>
        <end position="398"/>
    </location>
</feature>
<keyword evidence="3" id="KW-1185">Reference proteome</keyword>
<dbReference type="Pfam" id="PF14082">
    <property type="entry name" value="SduA_C"/>
    <property type="match status" value="1"/>
</dbReference>
<dbReference type="Proteomes" id="UP001139461">
    <property type="component" value="Unassembled WGS sequence"/>
</dbReference>
<dbReference type="EMBL" id="JAIRBA010000018">
    <property type="protein sequence ID" value="MCG2419378.1"/>
    <property type="molecule type" value="Genomic_DNA"/>
</dbReference>
<name>A0A9X1QV07_9FLAO</name>
<sequence>MKGIKLIEETLSTKKKYYVEFEERQTKFLAKEIFNNGTKKYYPFKEKDGLIEQKYNGITKITIEPEIVVNSGISFTESRGFGFTSPKGVQNLFYFFQNKFPKIQEVIISINKETKLTRTKLTLNINDFEKLEESTGTFVENKKNEGNTLYQLILNKLLPAHIDEPEKPEYVSGSLNLYLDKHSKVSFSDDETERLMEILINSGLPQEILISTKANVDIVYIEDILTEYKKNLEQVTDTSTLEEKWHQFFKKHAWIFSQIFSFPAIFLDDKVNVGGHNIGGSKDKIVDFLYRNKINSNIAFIEIKTHLTQLVLNSEYRNDLYPISNQLTGAIVQVLDQKNNLLKNYHSIVGKSAESLNSVCVVIAGNTEKFSKKGQGVSFELFRWSNKDVVIIPYNELLDKIENILKLFKKKSIE</sequence>
<dbReference type="RefSeq" id="WP_237603167.1">
    <property type="nucleotide sequence ID" value="NZ_JAIRBA010000018.1"/>
</dbReference>
<organism evidence="2 3">
    <name type="scientific">Aequorivita vitellina</name>
    <dbReference type="NCBI Taxonomy" id="2874475"/>
    <lineage>
        <taxon>Bacteria</taxon>
        <taxon>Pseudomonadati</taxon>
        <taxon>Bacteroidota</taxon>
        <taxon>Flavobacteriia</taxon>
        <taxon>Flavobacteriales</taxon>
        <taxon>Flavobacteriaceae</taxon>
        <taxon>Aequorivita</taxon>
    </lineage>
</organism>
<dbReference type="InterPro" id="IPR025359">
    <property type="entry name" value="SduA_C"/>
</dbReference>
<gene>
    <name evidence="2" type="ORF">K8089_10115</name>
</gene>
<protein>
    <submittedName>
        <fullName evidence="2">DUF4263 domain-containing protein</fullName>
    </submittedName>
</protein>